<dbReference type="GO" id="GO:0005247">
    <property type="term" value="F:voltage-gated chloride channel activity"/>
    <property type="evidence" value="ECO:0007669"/>
    <property type="project" value="TreeGrafter"/>
</dbReference>
<evidence type="ECO:0000256" key="2">
    <source>
        <dbReference type="ARBA" id="ARBA00022448"/>
    </source>
</evidence>
<evidence type="ECO:0000256" key="7">
    <source>
        <dbReference type="ARBA" id="ARBA00023214"/>
    </source>
</evidence>
<feature type="transmembrane region" description="Helical" evidence="9">
    <location>
        <begin position="281"/>
        <end position="300"/>
    </location>
</feature>
<keyword evidence="3 9" id="KW-0812">Transmembrane</keyword>
<keyword evidence="6 9" id="KW-0472">Membrane</keyword>
<keyword evidence="4 9" id="KW-1133">Transmembrane helix</keyword>
<evidence type="ECO:0000256" key="9">
    <source>
        <dbReference type="RuleBase" id="RU361221"/>
    </source>
</evidence>
<feature type="compositionally biased region" description="Low complexity" evidence="10">
    <location>
        <begin position="919"/>
        <end position="938"/>
    </location>
</feature>
<dbReference type="EMBL" id="MCFL01000062">
    <property type="protein sequence ID" value="ORZ31294.1"/>
    <property type="molecule type" value="Genomic_DNA"/>
</dbReference>
<feature type="compositionally biased region" description="Low complexity" evidence="10">
    <location>
        <begin position="98"/>
        <end position="120"/>
    </location>
</feature>
<comment type="subcellular location">
    <subcellularLocation>
        <location evidence="1 9">Membrane</location>
        <topology evidence="1 9">Multi-pass membrane protein</topology>
    </subcellularLocation>
</comment>
<evidence type="ECO:0000256" key="3">
    <source>
        <dbReference type="ARBA" id="ARBA00022692"/>
    </source>
</evidence>
<feature type="compositionally biased region" description="Polar residues" evidence="10">
    <location>
        <begin position="35"/>
        <end position="47"/>
    </location>
</feature>
<evidence type="ECO:0000256" key="5">
    <source>
        <dbReference type="ARBA" id="ARBA00023065"/>
    </source>
</evidence>
<dbReference type="Proteomes" id="UP000193411">
    <property type="component" value="Unassembled WGS sequence"/>
</dbReference>
<accession>A0A1Y2HBC7</accession>
<feature type="transmembrane region" description="Helical" evidence="9">
    <location>
        <begin position="656"/>
        <end position="674"/>
    </location>
</feature>
<keyword evidence="5 9" id="KW-0406">Ion transport</keyword>
<evidence type="ECO:0000313" key="12">
    <source>
        <dbReference type="EMBL" id="ORZ31294.1"/>
    </source>
</evidence>
<organism evidence="12 13">
    <name type="scientific">Catenaria anguillulae PL171</name>
    <dbReference type="NCBI Taxonomy" id="765915"/>
    <lineage>
        <taxon>Eukaryota</taxon>
        <taxon>Fungi</taxon>
        <taxon>Fungi incertae sedis</taxon>
        <taxon>Blastocladiomycota</taxon>
        <taxon>Blastocladiomycetes</taxon>
        <taxon>Blastocladiales</taxon>
        <taxon>Catenariaceae</taxon>
        <taxon>Catenaria</taxon>
    </lineage>
</organism>
<evidence type="ECO:0000256" key="6">
    <source>
        <dbReference type="ARBA" id="ARBA00023136"/>
    </source>
</evidence>
<comment type="similarity">
    <text evidence="9">Belongs to the chloride channel (TC 2.A.49) family.</text>
</comment>
<comment type="caution">
    <text evidence="12">The sequence shown here is derived from an EMBL/GenBank/DDBJ whole genome shotgun (WGS) entry which is preliminary data.</text>
</comment>
<dbReference type="PROSITE" id="PS51371">
    <property type="entry name" value="CBS"/>
    <property type="match status" value="2"/>
</dbReference>
<feature type="domain" description="CBS" evidence="11">
    <location>
        <begin position="813"/>
        <end position="871"/>
    </location>
</feature>
<dbReference type="Gene3D" id="3.10.580.10">
    <property type="entry name" value="CBS-domain"/>
    <property type="match status" value="1"/>
</dbReference>
<dbReference type="PANTHER" id="PTHR45711:SF6">
    <property type="entry name" value="CHLORIDE CHANNEL PROTEIN"/>
    <property type="match status" value="1"/>
</dbReference>
<dbReference type="AlphaFoldDB" id="A0A1Y2HBC7"/>
<feature type="transmembrane region" description="Helical" evidence="9">
    <location>
        <begin position="204"/>
        <end position="222"/>
    </location>
</feature>
<proteinExistence type="inferred from homology"/>
<feature type="region of interest" description="Disordered" evidence="10">
    <location>
        <begin position="98"/>
        <end position="162"/>
    </location>
</feature>
<evidence type="ECO:0000256" key="10">
    <source>
        <dbReference type="SAM" id="MobiDB-lite"/>
    </source>
</evidence>
<feature type="region of interest" description="Disordered" evidence="10">
    <location>
        <begin position="1"/>
        <end position="74"/>
    </location>
</feature>
<dbReference type="InterPro" id="IPR046342">
    <property type="entry name" value="CBS_dom_sf"/>
</dbReference>
<dbReference type="SMART" id="SM00116">
    <property type="entry name" value="CBS"/>
    <property type="match status" value="2"/>
</dbReference>
<protein>
    <recommendedName>
        <fullName evidence="9">Chloride channel protein</fullName>
    </recommendedName>
</protein>
<feature type="transmembrane region" description="Helical" evidence="9">
    <location>
        <begin position="626"/>
        <end position="650"/>
    </location>
</feature>
<dbReference type="InterPro" id="IPR014743">
    <property type="entry name" value="Cl-channel_core"/>
</dbReference>
<dbReference type="GO" id="GO:0005886">
    <property type="term" value="C:plasma membrane"/>
    <property type="evidence" value="ECO:0007669"/>
    <property type="project" value="TreeGrafter"/>
</dbReference>
<feature type="transmembrane region" description="Helical" evidence="9">
    <location>
        <begin position="584"/>
        <end position="605"/>
    </location>
</feature>
<dbReference type="PANTHER" id="PTHR45711">
    <property type="entry name" value="CHLORIDE CHANNEL PROTEIN"/>
    <property type="match status" value="1"/>
</dbReference>
<keyword evidence="2 9" id="KW-0813">Transport</keyword>
<dbReference type="SUPFAM" id="SSF81340">
    <property type="entry name" value="Clc chloride channel"/>
    <property type="match status" value="1"/>
</dbReference>
<reference evidence="12 13" key="1">
    <citation type="submission" date="2016-07" db="EMBL/GenBank/DDBJ databases">
        <title>Pervasive Adenine N6-methylation of Active Genes in Fungi.</title>
        <authorList>
            <consortium name="DOE Joint Genome Institute"/>
            <person name="Mondo S.J."/>
            <person name="Dannebaum R.O."/>
            <person name="Kuo R.C."/>
            <person name="Labutti K."/>
            <person name="Haridas S."/>
            <person name="Kuo A."/>
            <person name="Salamov A."/>
            <person name="Ahrendt S.R."/>
            <person name="Lipzen A."/>
            <person name="Sullivan W."/>
            <person name="Andreopoulos W.B."/>
            <person name="Clum A."/>
            <person name="Lindquist E."/>
            <person name="Daum C."/>
            <person name="Ramamoorthy G.K."/>
            <person name="Gryganskyi A."/>
            <person name="Culley D."/>
            <person name="Magnuson J.K."/>
            <person name="James T.Y."/>
            <person name="O'Malley M.A."/>
            <person name="Stajich J.E."/>
            <person name="Spatafora J.W."/>
            <person name="Visel A."/>
            <person name="Grigoriev I.V."/>
        </authorList>
    </citation>
    <scope>NUCLEOTIDE SEQUENCE [LARGE SCALE GENOMIC DNA]</scope>
    <source>
        <strain evidence="12 13">PL171</strain>
    </source>
</reference>
<name>A0A1Y2HBC7_9FUNG</name>
<dbReference type="Gene3D" id="1.10.3080.10">
    <property type="entry name" value="Clc chloride channel"/>
    <property type="match status" value="1"/>
</dbReference>
<dbReference type="CDD" id="cd04591">
    <property type="entry name" value="CBS_pair_voltage-gated_CLC_euk_bac"/>
    <property type="match status" value="1"/>
</dbReference>
<feature type="transmembrane region" description="Helical" evidence="9">
    <location>
        <begin position="458"/>
        <end position="478"/>
    </location>
</feature>
<gene>
    <name evidence="12" type="ORF">BCR44DRAFT_1417222</name>
</gene>
<feature type="transmembrane region" description="Helical" evidence="9">
    <location>
        <begin position="414"/>
        <end position="437"/>
    </location>
</feature>
<feature type="transmembrane region" description="Helical" evidence="9">
    <location>
        <begin position="503"/>
        <end position="528"/>
    </location>
</feature>
<evidence type="ECO:0000259" key="11">
    <source>
        <dbReference type="PROSITE" id="PS51371"/>
    </source>
</evidence>
<dbReference type="GO" id="GO:0005794">
    <property type="term" value="C:Golgi apparatus"/>
    <property type="evidence" value="ECO:0007669"/>
    <property type="project" value="TreeGrafter"/>
</dbReference>
<dbReference type="Pfam" id="PF00654">
    <property type="entry name" value="Voltage_CLC"/>
    <property type="match status" value="1"/>
</dbReference>
<dbReference type="OrthoDB" id="44789at2759"/>
<evidence type="ECO:0000256" key="1">
    <source>
        <dbReference type="ARBA" id="ARBA00004141"/>
    </source>
</evidence>
<dbReference type="SUPFAM" id="SSF54631">
    <property type="entry name" value="CBS-domain pair"/>
    <property type="match status" value="1"/>
</dbReference>
<dbReference type="Pfam" id="PF00571">
    <property type="entry name" value="CBS"/>
    <property type="match status" value="2"/>
</dbReference>
<feature type="domain" description="CBS" evidence="11">
    <location>
        <begin position="713"/>
        <end position="773"/>
    </location>
</feature>
<evidence type="ECO:0000313" key="13">
    <source>
        <dbReference type="Proteomes" id="UP000193411"/>
    </source>
</evidence>
<feature type="transmembrane region" description="Helical" evidence="9">
    <location>
        <begin position="383"/>
        <end position="408"/>
    </location>
</feature>
<dbReference type="PRINTS" id="PR00762">
    <property type="entry name" value="CLCHANNEL"/>
</dbReference>
<dbReference type="InterPro" id="IPR001807">
    <property type="entry name" value="ClC"/>
</dbReference>
<keyword evidence="13" id="KW-1185">Reference proteome</keyword>
<keyword evidence="8" id="KW-0129">CBS domain</keyword>
<evidence type="ECO:0000256" key="4">
    <source>
        <dbReference type="ARBA" id="ARBA00022989"/>
    </source>
</evidence>
<dbReference type="GO" id="GO:0005769">
    <property type="term" value="C:early endosome"/>
    <property type="evidence" value="ECO:0007669"/>
    <property type="project" value="TreeGrafter"/>
</dbReference>
<sequence length="1061" mass="113175">MSNTQPHGSKGKEKAKAEFSAAGLPPLPAWDHLDTATNGHGNDQHGSNGHHDSRDSSIPLPPSLRPSNRSKSPTSFLRAQLEADAFVDLHHLQRHHASTAVSATASAANSAPNSAHPLAANGTDRPQSFAFPPAQSTRASDPPNPGEPSFPSDSVAGVQGAAAAATAEAGGRRYVEFSTLDWMNDLRRRGNSGTHSSSFESPDTWLAALAIGLLVGCVAAWLDVALEWASDLKEGVCYAGKIYMSKKKCCWEQWGPDGGCDDWYTWSRVVFGLHAFFPFDFIMFIGISALLAAAAVHITLQHSPAYGPASGIPEVKTVLGGFLMSRALTLHTGLVKAIALILSVSSGLSIGNKAPLVHIGACIGQTITQLIPRFRKDPAASTYLLSAASAAGLAVAFGSPIGGILYALEEVSTFFPLPVMGVSFFCCLMATLTLEAFDPFRTGTMVMFQVTHTRAWHLFELLPFTVLAIAGGLIGAYYNRWNVRIQLARERSVFCQERPGREVVYLAILTSVFGYWVSFTRGSMLELLGGLFRECKDENYFGMCNQESLVFTCILLVYTAIFRFSTSILTYGSHIPAGAFVPNMVVGACVGRILGIMVSAFQSSFPDWPIFASCQIYDQVCVTPGSYALLGAAAALTGVTRLTITVVVVLFELTGALNFVLPTILTVVIAKFAADMSGGSSNGLANLHIQLKHYPYMDNKDDPHLDFTAQDVMCPDDQLVVLRNGMTMKQVAEVLDRSPVSTFPVVDDFRRMGLEGCVAREDLLFAIATNPASQQLTSQDLPIYFYSPVPSPPTASSSASTTAMQTFIDVRSFTDQTPITVAPTTNGSFIYTLFAKLGLRYIFVKDNGAIVGLITRKDMIRATQLTLGGPLGVDRERGAAPDLDMHGRELQRRVGKLRKAAWRRAKRAAGAQGEHERAGSPVSSSSSSGGAGDGAVSPTAFFTSGQPAPTRLFSWAPEPVQAAANWTRDKVVSALGIGGISRDAGAYGPLRGMDDDPVAGGQTIRPVVAGGFMGMLRPSGVGAPGYRLTGDVGSGSASLEQDREDEGGMIALRGVSRASRP</sequence>
<evidence type="ECO:0000256" key="8">
    <source>
        <dbReference type="PROSITE-ProRule" id="PRU00703"/>
    </source>
</evidence>
<feature type="region of interest" description="Disordered" evidence="10">
    <location>
        <begin position="1027"/>
        <end position="1061"/>
    </location>
</feature>
<dbReference type="InterPro" id="IPR000644">
    <property type="entry name" value="CBS_dom"/>
</dbReference>
<keyword evidence="7 9" id="KW-0868">Chloride</keyword>
<feature type="region of interest" description="Disordered" evidence="10">
    <location>
        <begin position="905"/>
        <end position="943"/>
    </location>
</feature>
<feature type="transmembrane region" description="Helical" evidence="9">
    <location>
        <begin position="549"/>
        <end position="572"/>
    </location>
</feature>